<evidence type="ECO:0000259" key="15">
    <source>
        <dbReference type="PROSITE" id="PS50011"/>
    </source>
</evidence>
<name>A0A2U3EAY2_PURLI</name>
<feature type="region of interest" description="Disordered" evidence="14">
    <location>
        <begin position="122"/>
        <end position="175"/>
    </location>
</feature>
<dbReference type="InterPro" id="IPR000719">
    <property type="entry name" value="Prot_kinase_dom"/>
</dbReference>
<dbReference type="GO" id="GO:0034727">
    <property type="term" value="P:piecemeal microautophagy of the nucleus"/>
    <property type="evidence" value="ECO:0007669"/>
    <property type="project" value="TreeGrafter"/>
</dbReference>
<keyword evidence="8" id="KW-0067">ATP-binding</keyword>
<evidence type="ECO:0000256" key="14">
    <source>
        <dbReference type="SAM" id="MobiDB-lite"/>
    </source>
</evidence>
<evidence type="ECO:0000256" key="4">
    <source>
        <dbReference type="ARBA" id="ARBA00022527"/>
    </source>
</evidence>
<dbReference type="GO" id="GO:0034045">
    <property type="term" value="C:phagophore assembly site membrane"/>
    <property type="evidence" value="ECO:0007669"/>
    <property type="project" value="UniProtKB-SubCell"/>
</dbReference>
<evidence type="ECO:0000256" key="3">
    <source>
        <dbReference type="ARBA" id="ARBA00022448"/>
    </source>
</evidence>
<feature type="region of interest" description="Disordered" evidence="14">
    <location>
        <begin position="1521"/>
        <end position="1550"/>
    </location>
</feature>
<evidence type="ECO:0000256" key="9">
    <source>
        <dbReference type="ARBA" id="ARBA00022927"/>
    </source>
</evidence>
<dbReference type="InterPro" id="IPR008271">
    <property type="entry name" value="Ser/Thr_kinase_AS"/>
</dbReference>
<feature type="compositionally biased region" description="Basic and acidic residues" evidence="14">
    <location>
        <begin position="1006"/>
        <end position="1020"/>
    </location>
</feature>
<dbReference type="InterPro" id="IPR048941">
    <property type="entry name" value="ATG1-like_MIT2"/>
</dbReference>
<gene>
    <name evidence="16" type="ORF">PCL_11717</name>
</gene>
<dbReference type="PANTHER" id="PTHR24348:SF22">
    <property type="entry name" value="NON-SPECIFIC SERINE_THREONINE PROTEIN KINASE"/>
    <property type="match status" value="1"/>
</dbReference>
<evidence type="ECO:0000256" key="5">
    <source>
        <dbReference type="ARBA" id="ARBA00022679"/>
    </source>
</evidence>
<keyword evidence="5" id="KW-0808">Transferase</keyword>
<dbReference type="GO" id="GO:0000422">
    <property type="term" value="P:autophagy of mitochondrion"/>
    <property type="evidence" value="ECO:0007669"/>
    <property type="project" value="TreeGrafter"/>
</dbReference>
<dbReference type="GO" id="GO:0005776">
    <property type="term" value="C:autophagosome"/>
    <property type="evidence" value="ECO:0007669"/>
    <property type="project" value="TreeGrafter"/>
</dbReference>
<dbReference type="SMART" id="SM00220">
    <property type="entry name" value="S_TKc"/>
    <property type="match status" value="1"/>
</dbReference>
<evidence type="ECO:0000256" key="1">
    <source>
        <dbReference type="ARBA" id="ARBA00004623"/>
    </source>
</evidence>
<comment type="catalytic activity">
    <reaction evidence="13">
        <text>L-seryl-[protein] + ATP = O-phospho-L-seryl-[protein] + ADP + H(+)</text>
        <dbReference type="Rhea" id="RHEA:17989"/>
        <dbReference type="Rhea" id="RHEA-COMP:9863"/>
        <dbReference type="Rhea" id="RHEA-COMP:11604"/>
        <dbReference type="ChEBI" id="CHEBI:15378"/>
        <dbReference type="ChEBI" id="CHEBI:29999"/>
        <dbReference type="ChEBI" id="CHEBI:30616"/>
        <dbReference type="ChEBI" id="CHEBI:83421"/>
        <dbReference type="ChEBI" id="CHEBI:456216"/>
        <dbReference type="EC" id="2.7.11.1"/>
    </reaction>
</comment>
<feature type="region of interest" description="Disordered" evidence="14">
    <location>
        <begin position="400"/>
        <end position="484"/>
    </location>
</feature>
<dbReference type="PANTHER" id="PTHR24348">
    <property type="entry name" value="SERINE/THREONINE-PROTEIN KINASE UNC-51-RELATED"/>
    <property type="match status" value="1"/>
</dbReference>
<dbReference type="CDD" id="cd14009">
    <property type="entry name" value="STKc_ATG1_ULK_like"/>
    <property type="match status" value="1"/>
</dbReference>
<dbReference type="GO" id="GO:0015031">
    <property type="term" value="P:protein transport"/>
    <property type="evidence" value="ECO:0007669"/>
    <property type="project" value="UniProtKB-KW"/>
</dbReference>
<feature type="domain" description="Protein kinase" evidence="15">
    <location>
        <begin position="601"/>
        <end position="933"/>
    </location>
</feature>
<keyword evidence="6" id="KW-0547">Nucleotide-binding</keyword>
<proteinExistence type="predicted"/>
<feature type="compositionally biased region" description="Polar residues" evidence="14">
    <location>
        <begin position="8"/>
        <end position="18"/>
    </location>
</feature>
<feature type="compositionally biased region" description="Basic and acidic residues" evidence="14">
    <location>
        <begin position="944"/>
        <end position="955"/>
    </location>
</feature>
<dbReference type="GO" id="GO:0005524">
    <property type="term" value="F:ATP binding"/>
    <property type="evidence" value="ECO:0007669"/>
    <property type="project" value="UniProtKB-KW"/>
</dbReference>
<dbReference type="GO" id="GO:0061709">
    <property type="term" value="P:reticulophagy"/>
    <property type="evidence" value="ECO:0007669"/>
    <property type="project" value="TreeGrafter"/>
</dbReference>
<dbReference type="GO" id="GO:0005829">
    <property type="term" value="C:cytosol"/>
    <property type="evidence" value="ECO:0007669"/>
    <property type="project" value="TreeGrafter"/>
</dbReference>
<dbReference type="Pfam" id="PF12063">
    <property type="entry name" value="ATG1-like_MIT1"/>
    <property type="match status" value="1"/>
</dbReference>
<keyword evidence="4" id="KW-0723">Serine/threonine-protein kinase</keyword>
<comment type="subcellular location">
    <subcellularLocation>
        <location evidence="1">Preautophagosomal structure membrane</location>
        <topology evidence="1">Peripheral membrane protein</topology>
    </subcellularLocation>
</comment>
<feature type="compositionally biased region" description="Basic residues" evidence="14">
    <location>
        <begin position="414"/>
        <end position="427"/>
    </location>
</feature>
<dbReference type="Proteomes" id="UP000245956">
    <property type="component" value="Unassembled WGS sequence"/>
</dbReference>
<evidence type="ECO:0000256" key="7">
    <source>
        <dbReference type="ARBA" id="ARBA00022777"/>
    </source>
</evidence>
<comment type="catalytic activity">
    <reaction evidence="12">
        <text>L-threonyl-[protein] + ATP = O-phospho-L-threonyl-[protein] + ADP + H(+)</text>
        <dbReference type="Rhea" id="RHEA:46608"/>
        <dbReference type="Rhea" id="RHEA-COMP:11060"/>
        <dbReference type="Rhea" id="RHEA-COMP:11605"/>
        <dbReference type="ChEBI" id="CHEBI:15378"/>
        <dbReference type="ChEBI" id="CHEBI:30013"/>
        <dbReference type="ChEBI" id="CHEBI:30616"/>
        <dbReference type="ChEBI" id="CHEBI:61977"/>
        <dbReference type="ChEBI" id="CHEBI:456216"/>
        <dbReference type="EC" id="2.7.11.1"/>
    </reaction>
</comment>
<comment type="caution">
    <text evidence="16">The sequence shown here is derived from an EMBL/GenBank/DDBJ whole genome shotgun (WGS) entry which is preliminary data.</text>
</comment>
<evidence type="ECO:0000256" key="8">
    <source>
        <dbReference type="ARBA" id="ARBA00022840"/>
    </source>
</evidence>
<feature type="compositionally biased region" description="Low complexity" evidence="14">
    <location>
        <begin position="1166"/>
        <end position="1179"/>
    </location>
</feature>
<evidence type="ECO:0000256" key="6">
    <source>
        <dbReference type="ARBA" id="ARBA00022741"/>
    </source>
</evidence>
<dbReference type="Pfam" id="PF21127">
    <property type="entry name" value="ATG1-like_MIT2"/>
    <property type="match status" value="1"/>
</dbReference>
<evidence type="ECO:0000313" key="17">
    <source>
        <dbReference type="Proteomes" id="UP000245956"/>
    </source>
</evidence>
<dbReference type="PROSITE" id="PS50011">
    <property type="entry name" value="PROTEIN_KINASE_DOM"/>
    <property type="match status" value="1"/>
</dbReference>
<feature type="compositionally biased region" description="Polar residues" evidence="14">
    <location>
        <begin position="1034"/>
        <end position="1052"/>
    </location>
</feature>
<feature type="compositionally biased region" description="Low complexity" evidence="14">
    <location>
        <begin position="277"/>
        <end position="298"/>
    </location>
</feature>
<feature type="region of interest" description="Disordered" evidence="14">
    <location>
        <begin position="1130"/>
        <end position="1179"/>
    </location>
</feature>
<reference evidence="16 17" key="1">
    <citation type="journal article" date="2016" name="Front. Microbiol.">
        <title>Genome and transcriptome sequences reveal the specific parasitism of the nematophagous Purpureocillium lilacinum 36-1.</title>
        <authorList>
            <person name="Xie J."/>
            <person name="Li S."/>
            <person name="Mo C."/>
            <person name="Xiao X."/>
            <person name="Peng D."/>
            <person name="Wang G."/>
            <person name="Xiao Y."/>
        </authorList>
    </citation>
    <scope>NUCLEOTIDE SEQUENCE [LARGE SCALE GENOMIC DNA]</scope>
    <source>
        <strain evidence="16 17">36-1</strain>
    </source>
</reference>
<feature type="region of interest" description="Disordered" evidence="14">
    <location>
        <begin position="576"/>
        <end position="596"/>
    </location>
</feature>
<dbReference type="InterPro" id="IPR022708">
    <property type="entry name" value="Atg1-like_tMIT"/>
</dbReference>
<feature type="region of interest" description="Disordered" evidence="14">
    <location>
        <begin position="1"/>
        <end position="22"/>
    </location>
</feature>
<dbReference type="GO" id="GO:0004674">
    <property type="term" value="F:protein serine/threonine kinase activity"/>
    <property type="evidence" value="ECO:0007669"/>
    <property type="project" value="UniProtKB-KW"/>
</dbReference>
<protein>
    <recommendedName>
        <fullName evidence="2">non-specific serine/threonine protein kinase</fullName>
        <ecNumber evidence="2">2.7.11.1</ecNumber>
    </recommendedName>
    <alternativeName>
        <fullName evidence="11">Autophagy-related protein 1</fullName>
    </alternativeName>
</protein>
<dbReference type="GO" id="GO:0042594">
    <property type="term" value="P:response to starvation"/>
    <property type="evidence" value="ECO:0007669"/>
    <property type="project" value="TreeGrafter"/>
</dbReference>
<feature type="compositionally biased region" description="Polar residues" evidence="14">
    <location>
        <begin position="1130"/>
        <end position="1151"/>
    </location>
</feature>
<evidence type="ECO:0000256" key="12">
    <source>
        <dbReference type="ARBA" id="ARBA00047899"/>
    </source>
</evidence>
<sequence length="1550" mass="167525">MHGAPSAQALSASTSQRRPSFASPIRSVLTWNGGRTPVHSGLEARAPLTGSLIDGELQLGGPTVRDSTATQPAGHGAMDVAMHTSSWHFHSGPTTRLLSRGKEDEGLGVAWARARDLRLARWGSGGGEPKQVKKRQSLKVPVSRHSGGPPGALMHHGAHCSGASHWNGKTPDAASQPTDGVIDCLIDWDGMGVATDATTTCPPSSPLGLYNCSYSLEPPPPPPPGFPFFIVVSSSSSSSTRPSSRTPAPPSVSSLLRLDPSYVHDCDRVGGPARPITSQHAASQPSPAQPSGGPTSPATRAALPLPPSVPSRANDADPDASSTRQLGRALPVHLTPTPQPGPAQPRTRAYRLRSILPLSWSVLCQRRPCSPSPVLSFAFVPANAPQLNNPFLNFVTHTRGTASQRPEQPLGRATLRRRPSHRRRHRSPPVSCLGVSHSRSLPSILAPPAPEHRRRLPKSNQRLASSAQFARPAPVLPQSCTGDARTLPLPQTLESSLHSSLLATPSHRRPLTIHPHSASCAPTPVILSDTCRRRVDNPACCRLIPKLRLALALPALGLRSTSAALPAIDNEALTSQEAMASRQEGQPPGSRKSSGRNIGQFVIDKEIGKGSFAQVYMGWHKSDVLARASSSQPLRSVLALCANCASLLLQESKAAVAIKSVELARLNKKLKENLFGEIQILKSLRHPHIVALHDCVESSTHINLIMEYCELGDLSLFIKKRDKLITHPATHDMARKYPVAPNSGLHEVVIRHFLKQLSSALEFLRSNNYVHRDVKPQNLLLLPSRSFRDQRQFHILSASQDSLIPVSGLTSLPMLKLADFGFARVLPSTSLADTLCGSPLYMAPEILRYERYDAKADLWSVGTVLYEMITGRPPFRARNHVELLRKIEAAEDVIKFPREVVVSSEMKALVRSLLKRSPVERLSFENFFAHPVVTNDIPGLVEDDIPKPPPKRELETIPQGEALPSPRSPGPSRGTGHDFIPRDAGSSRSPRDAAPRSPQTGSPGDGRYRRQTGDVHRLSESPRNGGEGLGIQRPTPQHTVSTPNYQPHLTTRPSRDRVVTPGVSPTDVRRPPAVNREASEEEQAAQDVMFERDYVLVERRHVEVNALADELAANQVPGMQRGQQMVRRSTQQGAPTSTTGAIPTPASQTALVAQGRAGQDKRSSYEKALSSSPSSASSAITKAIQDASLRLFGFKMAPVRGAKGHSPPMYQPFPAYPTPSAPAGLLGDGKSSPSADEDVRAKDAMEEYAERSDCVYGFAEVKYKQLVPLAPSMDHGLGGVPMDQLADEEDGLTVEAIVSLSEEALVLYVKSLTLLARAMDIASVWWSKKSRGAVATGVSAAVSEHVAQKINAIVQWVRQRFNEVLEKSEIVRLKLLEAQKLLPEDHPSHPANHGEDSIVSSSGSAAKQVYLTPGISAEKLMYDRALEMSRAAAIDEVTNENLPGCKISYITAIRMLEAVLESDDDAVGRRLANGKEVARGSLENGGDLDSDEEAHVRKMIKMITGRLASVTKKQQMIVEANSKEQQAQLQAARRRSGDVTPRSIPSHGST</sequence>
<evidence type="ECO:0000256" key="2">
    <source>
        <dbReference type="ARBA" id="ARBA00012513"/>
    </source>
</evidence>
<feature type="compositionally biased region" description="Low complexity" evidence="14">
    <location>
        <begin position="234"/>
        <end position="254"/>
    </location>
</feature>
<keyword evidence="9" id="KW-0653">Protein transport</keyword>
<dbReference type="Pfam" id="PF00069">
    <property type="entry name" value="Pkinase"/>
    <property type="match status" value="1"/>
</dbReference>
<dbReference type="Gene3D" id="1.10.510.10">
    <property type="entry name" value="Transferase(Phosphotransferase) domain 1"/>
    <property type="match status" value="1"/>
</dbReference>
<feature type="region of interest" description="Disordered" evidence="14">
    <location>
        <begin position="938"/>
        <end position="1084"/>
    </location>
</feature>
<dbReference type="Gene3D" id="3.30.200.20">
    <property type="entry name" value="Phosphorylase Kinase, domain 1"/>
    <property type="match status" value="1"/>
</dbReference>
<dbReference type="EC" id="2.7.11.1" evidence="2"/>
<evidence type="ECO:0000256" key="10">
    <source>
        <dbReference type="ARBA" id="ARBA00023006"/>
    </source>
</evidence>
<dbReference type="GO" id="GO:0000045">
    <property type="term" value="P:autophagosome assembly"/>
    <property type="evidence" value="ECO:0007669"/>
    <property type="project" value="TreeGrafter"/>
</dbReference>
<keyword evidence="7 16" id="KW-0418">Kinase</keyword>
<feature type="compositionally biased region" description="Polar residues" evidence="14">
    <location>
        <begin position="458"/>
        <end position="468"/>
    </location>
</feature>
<feature type="region of interest" description="Disordered" evidence="14">
    <location>
        <begin position="234"/>
        <end position="346"/>
    </location>
</feature>
<keyword evidence="3" id="KW-0813">Transport</keyword>
<dbReference type="GO" id="GO:0010506">
    <property type="term" value="P:regulation of autophagy"/>
    <property type="evidence" value="ECO:0007669"/>
    <property type="project" value="InterPro"/>
</dbReference>
<dbReference type="FunFam" id="1.10.510.10:FF:000817">
    <property type="entry name" value="Serine/threonine-protein kinase ATG1"/>
    <property type="match status" value="1"/>
</dbReference>
<dbReference type="PROSITE" id="PS00108">
    <property type="entry name" value="PROTEIN_KINASE_ST"/>
    <property type="match status" value="1"/>
</dbReference>
<evidence type="ECO:0000256" key="13">
    <source>
        <dbReference type="ARBA" id="ARBA00048679"/>
    </source>
</evidence>
<dbReference type="EMBL" id="LCWV01000007">
    <property type="protein sequence ID" value="PWI71623.1"/>
    <property type="molecule type" value="Genomic_DNA"/>
</dbReference>
<dbReference type="InterPro" id="IPR011009">
    <property type="entry name" value="Kinase-like_dom_sf"/>
</dbReference>
<keyword evidence="10" id="KW-0072">Autophagy</keyword>
<dbReference type="InterPro" id="IPR045269">
    <property type="entry name" value="Atg1-like"/>
</dbReference>
<accession>A0A2U3EAY2</accession>
<dbReference type="SUPFAM" id="SSF56112">
    <property type="entry name" value="Protein kinase-like (PK-like)"/>
    <property type="match status" value="1"/>
</dbReference>
<evidence type="ECO:0000256" key="11">
    <source>
        <dbReference type="ARBA" id="ARBA00030237"/>
    </source>
</evidence>
<organism evidence="16 17">
    <name type="scientific">Purpureocillium lilacinum</name>
    <name type="common">Paecilomyces lilacinus</name>
    <dbReference type="NCBI Taxonomy" id="33203"/>
    <lineage>
        <taxon>Eukaryota</taxon>
        <taxon>Fungi</taxon>
        <taxon>Dikarya</taxon>
        <taxon>Ascomycota</taxon>
        <taxon>Pezizomycotina</taxon>
        <taxon>Sordariomycetes</taxon>
        <taxon>Hypocreomycetidae</taxon>
        <taxon>Hypocreales</taxon>
        <taxon>Ophiocordycipitaceae</taxon>
        <taxon>Purpureocillium</taxon>
    </lineage>
</organism>
<evidence type="ECO:0000313" key="16">
    <source>
        <dbReference type="EMBL" id="PWI71623.1"/>
    </source>
</evidence>